<reference evidence="3" key="1">
    <citation type="journal article" date="2023" name="Mol. Phylogenet. Evol.">
        <title>Genome-scale phylogeny and comparative genomics of the fungal order Sordariales.</title>
        <authorList>
            <person name="Hensen N."/>
            <person name="Bonometti L."/>
            <person name="Westerberg I."/>
            <person name="Brannstrom I.O."/>
            <person name="Guillou S."/>
            <person name="Cros-Aarteil S."/>
            <person name="Calhoun S."/>
            <person name="Haridas S."/>
            <person name="Kuo A."/>
            <person name="Mondo S."/>
            <person name="Pangilinan J."/>
            <person name="Riley R."/>
            <person name="LaButti K."/>
            <person name="Andreopoulos B."/>
            <person name="Lipzen A."/>
            <person name="Chen C."/>
            <person name="Yan M."/>
            <person name="Daum C."/>
            <person name="Ng V."/>
            <person name="Clum A."/>
            <person name="Steindorff A."/>
            <person name="Ohm R.A."/>
            <person name="Martin F."/>
            <person name="Silar P."/>
            <person name="Natvig D.O."/>
            <person name="Lalanne C."/>
            <person name="Gautier V."/>
            <person name="Ament-Velasquez S.L."/>
            <person name="Kruys A."/>
            <person name="Hutchinson M.I."/>
            <person name="Powell A.J."/>
            <person name="Barry K."/>
            <person name="Miller A.N."/>
            <person name="Grigoriev I.V."/>
            <person name="Debuchy R."/>
            <person name="Gladieux P."/>
            <person name="Hiltunen Thoren M."/>
            <person name="Johannesson H."/>
        </authorList>
    </citation>
    <scope>NUCLEOTIDE SEQUENCE [LARGE SCALE GENOMIC DNA]</scope>
    <source>
        <strain evidence="3">CBS 340.73</strain>
    </source>
</reference>
<name>A0AAN6S0G9_9PEZI</name>
<protein>
    <submittedName>
        <fullName evidence="2">Uncharacterized protein</fullName>
    </submittedName>
</protein>
<organism evidence="2 3">
    <name type="scientific">Diplogelasinospora grovesii</name>
    <dbReference type="NCBI Taxonomy" id="303347"/>
    <lineage>
        <taxon>Eukaryota</taxon>
        <taxon>Fungi</taxon>
        <taxon>Dikarya</taxon>
        <taxon>Ascomycota</taxon>
        <taxon>Pezizomycotina</taxon>
        <taxon>Sordariomycetes</taxon>
        <taxon>Sordariomycetidae</taxon>
        <taxon>Sordariales</taxon>
        <taxon>Diplogelasinosporaceae</taxon>
        <taxon>Diplogelasinospora</taxon>
    </lineage>
</organism>
<evidence type="ECO:0000313" key="3">
    <source>
        <dbReference type="Proteomes" id="UP001303473"/>
    </source>
</evidence>
<dbReference type="Proteomes" id="UP001303473">
    <property type="component" value="Unassembled WGS sequence"/>
</dbReference>
<keyword evidence="3" id="KW-1185">Reference proteome</keyword>
<proteinExistence type="predicted"/>
<sequence>MSSDAEWAPESPPSYNRYPDDANDTWQPTIFVLNKKSIHAESADSPPLYKLSVGCSEFGLTQAVTSQVELELKRLERTALTSKTTGETTISTRQRHIYNLNQIKDACGGLDTPLYFIQATTSEFTLGDIGLKKLSSLYLRGWKALPVEVSGNLRPSFKDGSPLFNISQRGDDGRRYEWADAVGKPIAVQEVEGEDQHRLVVTVTLQRELMDALIALWCCRVWQSSFERAARVYQGP</sequence>
<dbReference type="AlphaFoldDB" id="A0AAN6S0G9"/>
<evidence type="ECO:0000313" key="2">
    <source>
        <dbReference type="EMBL" id="KAK3935256.1"/>
    </source>
</evidence>
<evidence type="ECO:0000256" key="1">
    <source>
        <dbReference type="SAM" id="MobiDB-lite"/>
    </source>
</evidence>
<gene>
    <name evidence="2" type="ORF">QBC46DRAFT_54906</name>
</gene>
<dbReference type="EMBL" id="MU853931">
    <property type="protein sequence ID" value="KAK3935256.1"/>
    <property type="molecule type" value="Genomic_DNA"/>
</dbReference>
<accession>A0AAN6S0G9</accession>
<feature type="region of interest" description="Disordered" evidence="1">
    <location>
        <begin position="1"/>
        <end position="21"/>
    </location>
</feature>
<comment type="caution">
    <text evidence="2">The sequence shown here is derived from an EMBL/GenBank/DDBJ whole genome shotgun (WGS) entry which is preliminary data.</text>
</comment>